<dbReference type="Gene3D" id="3.30.70.100">
    <property type="match status" value="1"/>
</dbReference>
<dbReference type="RefSeq" id="XP_038983559.1">
    <property type="nucleotide sequence ID" value="XM_039127631.1"/>
</dbReference>
<dbReference type="InterPro" id="IPR036163">
    <property type="entry name" value="HMA_dom_sf"/>
</dbReference>
<gene>
    <name evidence="2" type="primary">LOC120111121</name>
</gene>
<reference evidence="2" key="2">
    <citation type="submission" date="2025-08" db="UniProtKB">
        <authorList>
            <consortium name="RefSeq"/>
        </authorList>
    </citation>
    <scope>IDENTIFICATION</scope>
    <source>
        <tissue evidence="2">Young leaves</tissue>
    </source>
</reference>
<evidence type="ECO:0000313" key="1">
    <source>
        <dbReference type="Proteomes" id="UP000228380"/>
    </source>
</evidence>
<dbReference type="PANTHER" id="PTHR47488">
    <property type="entry name" value="HEAVY METAL TRANSPORT/DETOXIFICATION SUPERFAMILY PROTEIN"/>
    <property type="match status" value="1"/>
</dbReference>
<dbReference type="GeneID" id="120111121"/>
<dbReference type="InterPro" id="IPR044169">
    <property type="entry name" value="PI21"/>
</dbReference>
<proteinExistence type="predicted"/>
<dbReference type="GO" id="GO:0046872">
    <property type="term" value="F:metal ion binding"/>
    <property type="evidence" value="ECO:0007669"/>
    <property type="project" value="InterPro"/>
</dbReference>
<keyword evidence="1" id="KW-1185">Reference proteome</keyword>
<dbReference type="SUPFAM" id="SSF55008">
    <property type="entry name" value="HMA, heavy metal-associated domain"/>
    <property type="match status" value="1"/>
</dbReference>
<protein>
    <submittedName>
        <fullName evidence="2">Protein PYRICULARIA ORYZAE RESISTANCE 21-like</fullName>
    </submittedName>
</protein>
<dbReference type="OrthoDB" id="785270at2759"/>
<dbReference type="AlphaFoldDB" id="A0A8B9AJU7"/>
<dbReference type="KEGG" id="pda:120111121"/>
<reference evidence="1" key="1">
    <citation type="journal article" date="2019" name="Nat. Commun.">
        <title>Genome-wide association mapping of date palm fruit traits.</title>
        <authorList>
            <person name="Hazzouri K.M."/>
            <person name="Gros-Balthazard M."/>
            <person name="Flowers J.M."/>
            <person name="Copetti D."/>
            <person name="Lemansour A."/>
            <person name="Lebrun M."/>
            <person name="Masmoudi K."/>
            <person name="Ferrand S."/>
            <person name="Dhar M.I."/>
            <person name="Fresquez Z.A."/>
            <person name="Rosas U."/>
            <person name="Zhang J."/>
            <person name="Talag J."/>
            <person name="Lee S."/>
            <person name="Kudrna D."/>
            <person name="Powell R.F."/>
            <person name="Leitch I.J."/>
            <person name="Krueger R.R."/>
            <person name="Wing R.A."/>
            <person name="Amiri K.M.A."/>
            <person name="Purugganan M.D."/>
        </authorList>
    </citation>
    <scope>NUCLEOTIDE SEQUENCE [LARGE SCALE GENOMIC DNA]</scope>
    <source>
        <strain evidence="1">cv. Khalas</strain>
    </source>
</reference>
<dbReference type="Proteomes" id="UP000228380">
    <property type="component" value="Chromosome 6"/>
</dbReference>
<dbReference type="PANTHER" id="PTHR47488:SF7">
    <property type="entry name" value="HEAVY METAL TRANSPORT_DETOXIFICATION SUPERFAMILY PROTEIN"/>
    <property type="match status" value="1"/>
</dbReference>
<organism evidence="1 2">
    <name type="scientific">Phoenix dactylifera</name>
    <name type="common">Date palm</name>
    <dbReference type="NCBI Taxonomy" id="42345"/>
    <lineage>
        <taxon>Eukaryota</taxon>
        <taxon>Viridiplantae</taxon>
        <taxon>Streptophyta</taxon>
        <taxon>Embryophyta</taxon>
        <taxon>Tracheophyta</taxon>
        <taxon>Spermatophyta</taxon>
        <taxon>Magnoliopsida</taxon>
        <taxon>Liliopsida</taxon>
        <taxon>Arecaceae</taxon>
        <taxon>Coryphoideae</taxon>
        <taxon>Phoeniceae</taxon>
        <taxon>Phoenix</taxon>
    </lineage>
</organism>
<accession>A0A8B9AJU7</accession>
<sequence>MAEKISKLAIKVDLGCRFCYKKIQKTLCKLQEQENIKTISYGEKNNTVTISGPFDPEKLSKKLRCKACKVIKDIVIVRDPPPPPPPETKKIELTNELHNDIQIILYDLHKDPKCTMTKKVIGEPTPEKKKDAKEKKTAEIETKNEVTNDIEIIVWEHPKCLDPCMELPKNVPCPPPCQPPICQVCCWTPCSCRPMPNGGTSHGGFRLICEEDPSTSCTIL</sequence>
<dbReference type="GO" id="GO:1900150">
    <property type="term" value="P:regulation of defense response to fungus"/>
    <property type="evidence" value="ECO:0007669"/>
    <property type="project" value="InterPro"/>
</dbReference>
<evidence type="ECO:0000313" key="2">
    <source>
        <dbReference type="RefSeq" id="XP_038983559.1"/>
    </source>
</evidence>
<name>A0A8B9AJU7_PHODC</name>